<comment type="caution">
    <text evidence="3">The sequence shown here is derived from an EMBL/GenBank/DDBJ whole genome shotgun (WGS) entry which is preliminary data.</text>
</comment>
<evidence type="ECO:0000256" key="1">
    <source>
        <dbReference type="SAM" id="MobiDB-lite"/>
    </source>
</evidence>
<keyword evidence="2" id="KW-0472">Membrane</keyword>
<dbReference type="AlphaFoldDB" id="A0A9Q0GIB4"/>
<evidence type="ECO:0000313" key="3">
    <source>
        <dbReference type="EMBL" id="KAJ4850316.1"/>
    </source>
</evidence>
<keyword evidence="4" id="KW-1185">Reference proteome</keyword>
<dbReference type="OrthoDB" id="1680511at2759"/>
<feature type="compositionally biased region" description="Gly residues" evidence="1">
    <location>
        <begin position="197"/>
        <end position="207"/>
    </location>
</feature>
<organism evidence="3 4">
    <name type="scientific">Turnera subulata</name>
    <dbReference type="NCBI Taxonomy" id="218843"/>
    <lineage>
        <taxon>Eukaryota</taxon>
        <taxon>Viridiplantae</taxon>
        <taxon>Streptophyta</taxon>
        <taxon>Embryophyta</taxon>
        <taxon>Tracheophyta</taxon>
        <taxon>Spermatophyta</taxon>
        <taxon>Magnoliopsida</taxon>
        <taxon>eudicotyledons</taxon>
        <taxon>Gunneridae</taxon>
        <taxon>Pentapetalae</taxon>
        <taxon>rosids</taxon>
        <taxon>fabids</taxon>
        <taxon>Malpighiales</taxon>
        <taxon>Passifloraceae</taxon>
        <taxon>Turnera</taxon>
    </lineage>
</organism>
<dbReference type="PANTHER" id="PTHR35483">
    <property type="entry name" value="NUCLEUSENVELOPE PROTEIN"/>
    <property type="match status" value="1"/>
</dbReference>
<accession>A0A9Q0GIB4</accession>
<keyword evidence="2" id="KW-1133">Transmembrane helix</keyword>
<dbReference type="PANTHER" id="PTHR35483:SF1">
    <property type="entry name" value="GLYCINE-RICH PROTEIN-RELATED"/>
    <property type="match status" value="1"/>
</dbReference>
<name>A0A9Q0GIB4_9ROSI</name>
<evidence type="ECO:0000313" key="4">
    <source>
        <dbReference type="Proteomes" id="UP001141552"/>
    </source>
</evidence>
<proteinExistence type="predicted"/>
<reference evidence="3" key="1">
    <citation type="submission" date="2022-02" db="EMBL/GenBank/DDBJ databases">
        <authorList>
            <person name="Henning P.M."/>
            <person name="McCubbin A.G."/>
            <person name="Shore J.S."/>
        </authorList>
    </citation>
    <scope>NUCLEOTIDE SEQUENCE</scope>
    <source>
        <strain evidence="3">F60SS</strain>
        <tissue evidence="3">Leaves</tissue>
    </source>
</reference>
<feature type="region of interest" description="Disordered" evidence="1">
    <location>
        <begin position="143"/>
        <end position="172"/>
    </location>
</feature>
<dbReference type="GO" id="GO:0009507">
    <property type="term" value="C:chloroplast"/>
    <property type="evidence" value="ECO:0007669"/>
    <property type="project" value="TreeGrafter"/>
</dbReference>
<feature type="transmembrane region" description="Helical" evidence="2">
    <location>
        <begin position="224"/>
        <end position="243"/>
    </location>
</feature>
<dbReference type="Proteomes" id="UP001141552">
    <property type="component" value="Unassembled WGS sequence"/>
</dbReference>
<feature type="compositionally biased region" description="Basic and acidic residues" evidence="1">
    <location>
        <begin position="144"/>
        <end position="161"/>
    </location>
</feature>
<sequence>RDPNPLKPQRTSLSLRSKNTNSEELNFLLPPYPLLSSVSPPFSFPSPQRKRNPEKPIFPFFSMANWAAIRANPCRPCPFSYRLNASESGNPTPTRAAFPVRVSFLSELAAKASSANLKFAPLENHRRPAVVGHRKRTAVCALGGKDKAEDDSHDSAEKPLEKSIGSSRKKSVEELLRKQIEKKTYYDGGSSSNNPPRGGGGGRGGGSASSDGSGESKEDGFAEILQVILATTGFVLLYLYIIAGEEMIRLGRDYFVFLTKGKKSARLQRIMDHWNRIFERINERIMVDKYALEKAFLRKPTWFKSPQKSGH</sequence>
<feature type="non-terminal residue" evidence="3">
    <location>
        <position position="1"/>
    </location>
</feature>
<reference evidence="3" key="2">
    <citation type="journal article" date="2023" name="Plants (Basel)">
        <title>Annotation of the Turnera subulata (Passifloraceae) Draft Genome Reveals the S-Locus Evolved after the Divergence of Turneroideae from Passifloroideae in a Stepwise Manner.</title>
        <authorList>
            <person name="Henning P.M."/>
            <person name="Roalson E.H."/>
            <person name="Mir W."/>
            <person name="McCubbin A.G."/>
            <person name="Shore J.S."/>
        </authorList>
    </citation>
    <scope>NUCLEOTIDE SEQUENCE</scope>
    <source>
        <strain evidence="3">F60SS</strain>
    </source>
</reference>
<evidence type="ECO:0000256" key="2">
    <source>
        <dbReference type="SAM" id="Phobius"/>
    </source>
</evidence>
<gene>
    <name evidence="3" type="ORF">Tsubulata_005831</name>
</gene>
<keyword evidence="2" id="KW-0812">Transmembrane</keyword>
<protein>
    <submittedName>
        <fullName evidence="3">Uncharacterized protein</fullName>
    </submittedName>
</protein>
<feature type="region of interest" description="Disordered" evidence="1">
    <location>
        <begin position="184"/>
        <end position="215"/>
    </location>
</feature>
<dbReference type="EMBL" id="JAKUCV010000367">
    <property type="protein sequence ID" value="KAJ4850316.1"/>
    <property type="molecule type" value="Genomic_DNA"/>
</dbReference>